<evidence type="ECO:0000256" key="10">
    <source>
        <dbReference type="PROSITE-ProRule" id="PRU01385"/>
    </source>
</evidence>
<dbReference type="Pfam" id="PF04406">
    <property type="entry name" value="TP6A_N"/>
    <property type="match status" value="1"/>
</dbReference>
<keyword evidence="14" id="KW-1185">Reference proteome</keyword>
<dbReference type="STRING" id="763406.A0A1E3NQD9"/>
<dbReference type="OrthoDB" id="5377392at2759"/>
<dbReference type="GO" id="GO:0007131">
    <property type="term" value="P:reciprocal meiotic recombination"/>
    <property type="evidence" value="ECO:0007669"/>
    <property type="project" value="TreeGrafter"/>
</dbReference>
<evidence type="ECO:0000256" key="8">
    <source>
        <dbReference type="ARBA" id="ARBA00023125"/>
    </source>
</evidence>
<dbReference type="InterPro" id="IPR036388">
    <property type="entry name" value="WH-like_DNA-bd_sf"/>
</dbReference>
<evidence type="ECO:0000256" key="7">
    <source>
        <dbReference type="ARBA" id="ARBA00023029"/>
    </source>
</evidence>
<reference evidence="13 14" key="1">
    <citation type="journal article" date="2016" name="Proc. Natl. Acad. Sci. U.S.A.">
        <title>Comparative genomics of biotechnologically important yeasts.</title>
        <authorList>
            <person name="Riley R."/>
            <person name="Haridas S."/>
            <person name="Wolfe K.H."/>
            <person name="Lopes M.R."/>
            <person name="Hittinger C.T."/>
            <person name="Goeker M."/>
            <person name="Salamov A.A."/>
            <person name="Wisecaver J.H."/>
            <person name="Long T.M."/>
            <person name="Calvey C.H."/>
            <person name="Aerts A.L."/>
            <person name="Barry K.W."/>
            <person name="Choi C."/>
            <person name="Clum A."/>
            <person name="Coughlan A.Y."/>
            <person name="Deshpande S."/>
            <person name="Douglass A.P."/>
            <person name="Hanson S.J."/>
            <person name="Klenk H.-P."/>
            <person name="LaButti K.M."/>
            <person name="Lapidus A."/>
            <person name="Lindquist E.A."/>
            <person name="Lipzen A.M."/>
            <person name="Meier-Kolthoff J.P."/>
            <person name="Ohm R.A."/>
            <person name="Otillar R.P."/>
            <person name="Pangilinan J.L."/>
            <person name="Peng Y."/>
            <person name="Rokas A."/>
            <person name="Rosa C.A."/>
            <person name="Scheuner C."/>
            <person name="Sibirny A.A."/>
            <person name="Slot J.C."/>
            <person name="Stielow J.B."/>
            <person name="Sun H."/>
            <person name="Kurtzman C.P."/>
            <person name="Blackwell M."/>
            <person name="Grigoriev I.V."/>
            <person name="Jeffries T.W."/>
        </authorList>
    </citation>
    <scope>NUCLEOTIDE SEQUENCE [LARGE SCALE GENOMIC DNA]</scope>
    <source>
        <strain evidence="13 14">NRRL Y-2026</strain>
    </source>
</reference>
<feature type="domain" description="Spo11/DNA topoisomerase VI subunit A N-terminal" evidence="11">
    <location>
        <begin position="73"/>
        <end position="134"/>
    </location>
</feature>
<dbReference type="EMBL" id="KV454002">
    <property type="protein sequence ID" value="ODQ48285.1"/>
    <property type="molecule type" value="Genomic_DNA"/>
</dbReference>
<dbReference type="PROSITE" id="PS52041">
    <property type="entry name" value="TOPO_IIB"/>
    <property type="match status" value="1"/>
</dbReference>
<comment type="similarity">
    <text evidence="3 10">Belongs to the TOP6A family.</text>
</comment>
<comment type="cofactor">
    <cofactor evidence="2">
        <name>Mg(2+)</name>
        <dbReference type="ChEBI" id="CHEBI:18420"/>
    </cofactor>
</comment>
<dbReference type="Proteomes" id="UP000094455">
    <property type="component" value="Unassembled WGS sequence"/>
</dbReference>
<organism evidence="13 14">
    <name type="scientific">Pichia membranifaciens NRRL Y-2026</name>
    <dbReference type="NCBI Taxonomy" id="763406"/>
    <lineage>
        <taxon>Eukaryota</taxon>
        <taxon>Fungi</taxon>
        <taxon>Dikarya</taxon>
        <taxon>Ascomycota</taxon>
        <taxon>Saccharomycotina</taxon>
        <taxon>Pichiomycetes</taxon>
        <taxon>Pichiales</taxon>
        <taxon>Pichiaceae</taxon>
        <taxon>Pichia</taxon>
    </lineage>
</organism>
<proteinExistence type="inferred from homology"/>
<evidence type="ECO:0000256" key="4">
    <source>
        <dbReference type="ARBA" id="ARBA00012895"/>
    </source>
</evidence>
<dbReference type="GO" id="GO:0003677">
    <property type="term" value="F:DNA binding"/>
    <property type="evidence" value="ECO:0007669"/>
    <property type="project" value="UniProtKB-UniRule"/>
</dbReference>
<evidence type="ECO:0000313" key="13">
    <source>
        <dbReference type="EMBL" id="ODQ48285.1"/>
    </source>
</evidence>
<dbReference type="RefSeq" id="XP_019019398.1">
    <property type="nucleotide sequence ID" value="XM_019159947.1"/>
</dbReference>
<sequence length="348" mass="39508">MSERVIVLNGDNNCSLKPDSGKIKQYLSTVLSLIENGLKNGDRITLQIHSVTKKFTSTTSKFSFPSLKPEVNHKFAVYFRVLRLIHNQISLNESVSKRQIYYMDVSLFKKQSVVDQCIDNLANSIGVSIEHLNVHASQKGLVYANLAFDSFKASRESGCSLIPYVKTSAQKNDIKVLFNNKIGETPRSIIILEKDAILSALVNKEKESTSKQFAESILVTGRGFPDRQTKQFVSLICQTFYNTPVFGYFDADIYGFMIAMEYKNKPMDQVRGPCCPTMQIKGGKLSPHIKGENERLDMLPITDRDINLTLSQLSNFGNNKLEKQFTEMQRSLFLCVKRELRIEDINCW</sequence>
<dbReference type="GO" id="GO:0000228">
    <property type="term" value="C:nuclear chromosome"/>
    <property type="evidence" value="ECO:0007669"/>
    <property type="project" value="TreeGrafter"/>
</dbReference>
<evidence type="ECO:0000256" key="3">
    <source>
        <dbReference type="ARBA" id="ARBA00006559"/>
    </source>
</evidence>
<dbReference type="GO" id="GO:0003918">
    <property type="term" value="F:DNA topoisomerase type II (double strand cut, ATP-hydrolyzing) activity"/>
    <property type="evidence" value="ECO:0007669"/>
    <property type="project" value="UniProtKB-UniRule"/>
</dbReference>
<dbReference type="PANTHER" id="PTHR10848:SF0">
    <property type="entry name" value="MEIOTIC RECOMBINATION PROTEIN SPO11"/>
    <property type="match status" value="1"/>
</dbReference>
<evidence type="ECO:0000259" key="12">
    <source>
        <dbReference type="Pfam" id="PF21180"/>
    </source>
</evidence>
<dbReference type="InterPro" id="IPR036078">
    <property type="entry name" value="Spo11/TopoVI_A_sf"/>
</dbReference>
<name>A0A1E3NQD9_9ASCO</name>
<keyword evidence="6" id="KW-0460">Magnesium</keyword>
<evidence type="ECO:0000259" key="11">
    <source>
        <dbReference type="Pfam" id="PF04406"/>
    </source>
</evidence>
<dbReference type="GeneID" id="30176634"/>
<dbReference type="InterPro" id="IPR034136">
    <property type="entry name" value="TOPRIM_Topo6A/Spo11"/>
</dbReference>
<evidence type="ECO:0000313" key="14">
    <source>
        <dbReference type="Proteomes" id="UP000094455"/>
    </source>
</evidence>
<dbReference type="Gene3D" id="1.10.10.10">
    <property type="entry name" value="Winged helix-like DNA-binding domain superfamily/Winged helix DNA-binding domain"/>
    <property type="match status" value="1"/>
</dbReference>
<dbReference type="Pfam" id="PF21180">
    <property type="entry name" value="TOP6A-Spo11_Toprim"/>
    <property type="match status" value="1"/>
</dbReference>
<dbReference type="GO" id="GO:0046872">
    <property type="term" value="F:metal ion binding"/>
    <property type="evidence" value="ECO:0007669"/>
    <property type="project" value="UniProtKB-KW"/>
</dbReference>
<dbReference type="GO" id="GO:0042138">
    <property type="term" value="P:meiotic DNA double-strand break formation"/>
    <property type="evidence" value="ECO:0007669"/>
    <property type="project" value="TreeGrafter"/>
</dbReference>
<evidence type="ECO:0000256" key="6">
    <source>
        <dbReference type="ARBA" id="ARBA00022842"/>
    </source>
</evidence>
<dbReference type="PRINTS" id="PR01550">
    <property type="entry name" value="TOP6AFAMILY"/>
</dbReference>
<keyword evidence="5" id="KW-0479">Metal-binding</keyword>
<keyword evidence="7 10" id="KW-0799">Topoisomerase</keyword>
<feature type="domain" description="Topoisomerase 6 subunit A/Spo11 TOPRIM" evidence="12">
    <location>
        <begin position="189"/>
        <end position="342"/>
    </location>
</feature>
<protein>
    <recommendedName>
        <fullName evidence="4">DNA topoisomerase (ATP-hydrolyzing)</fullName>
        <ecNumber evidence="4">5.6.2.2</ecNumber>
    </recommendedName>
</protein>
<dbReference type="InterPro" id="IPR013049">
    <property type="entry name" value="Spo11/TopoVI_A_N"/>
</dbReference>
<dbReference type="GO" id="GO:0000706">
    <property type="term" value="P:meiotic DNA double-strand break processing"/>
    <property type="evidence" value="ECO:0007669"/>
    <property type="project" value="TreeGrafter"/>
</dbReference>
<keyword evidence="8 10" id="KW-0238">DNA-binding</keyword>
<accession>A0A1E3NQD9</accession>
<evidence type="ECO:0000256" key="5">
    <source>
        <dbReference type="ARBA" id="ARBA00022723"/>
    </source>
</evidence>
<dbReference type="AlphaFoldDB" id="A0A1E3NQD9"/>
<dbReference type="GO" id="GO:0005524">
    <property type="term" value="F:ATP binding"/>
    <property type="evidence" value="ECO:0007669"/>
    <property type="project" value="InterPro"/>
</dbReference>
<keyword evidence="9 10" id="KW-0413">Isomerase</keyword>
<evidence type="ECO:0000256" key="1">
    <source>
        <dbReference type="ARBA" id="ARBA00000185"/>
    </source>
</evidence>
<dbReference type="Gene3D" id="3.40.1360.10">
    <property type="match status" value="1"/>
</dbReference>
<dbReference type="SUPFAM" id="SSF56726">
    <property type="entry name" value="DNA topoisomerase IV, alpha subunit"/>
    <property type="match status" value="1"/>
</dbReference>
<feature type="active site" description="O-(5'-phospho-DNA)-tyrosine intermediate" evidence="10">
    <location>
        <position position="102"/>
    </location>
</feature>
<gene>
    <name evidence="13" type="ORF">PICMEDRAFT_125750</name>
</gene>
<dbReference type="InterPro" id="IPR002815">
    <property type="entry name" value="Spo11/TopoVI_A"/>
</dbReference>
<evidence type="ECO:0000256" key="2">
    <source>
        <dbReference type="ARBA" id="ARBA00001946"/>
    </source>
</evidence>
<evidence type="ECO:0000256" key="9">
    <source>
        <dbReference type="ARBA" id="ARBA00023235"/>
    </source>
</evidence>
<dbReference type="EC" id="5.6.2.2" evidence="4"/>
<comment type="catalytic activity">
    <reaction evidence="1 10">
        <text>ATP-dependent breakage, passage and rejoining of double-stranded DNA.</text>
        <dbReference type="EC" id="5.6.2.2"/>
    </reaction>
</comment>
<dbReference type="PANTHER" id="PTHR10848">
    <property type="entry name" value="MEIOTIC RECOMBINATION PROTEIN SPO11"/>
    <property type="match status" value="1"/>
</dbReference>